<dbReference type="EMBL" id="JAFMPK010000045">
    <property type="protein sequence ID" value="MBO0609842.1"/>
    <property type="molecule type" value="Genomic_DNA"/>
</dbReference>
<name>A0ABS3ICR7_9MICO</name>
<evidence type="ECO:0000313" key="3">
    <source>
        <dbReference type="Proteomes" id="UP000664617"/>
    </source>
</evidence>
<feature type="chain" id="PRO_5046228140" evidence="1">
    <location>
        <begin position="26"/>
        <end position="172"/>
    </location>
</feature>
<organism evidence="2 3">
    <name type="scientific">Myceligenerans salitolerans</name>
    <dbReference type="NCBI Taxonomy" id="1230528"/>
    <lineage>
        <taxon>Bacteria</taxon>
        <taxon>Bacillati</taxon>
        <taxon>Actinomycetota</taxon>
        <taxon>Actinomycetes</taxon>
        <taxon>Micrococcales</taxon>
        <taxon>Promicromonosporaceae</taxon>
        <taxon>Myceligenerans</taxon>
    </lineage>
</organism>
<protein>
    <submittedName>
        <fullName evidence="2">Uncharacterized protein</fullName>
    </submittedName>
</protein>
<feature type="signal peptide" evidence="1">
    <location>
        <begin position="1"/>
        <end position="25"/>
    </location>
</feature>
<reference evidence="3" key="1">
    <citation type="submission" date="2023-07" db="EMBL/GenBank/DDBJ databases">
        <title>Myceligenerans salitolerans sp. nov., a halotolerant actinomycete isolated from a salt lake in Xinjiang, China.</title>
        <authorList>
            <person name="Guan T."/>
        </authorList>
    </citation>
    <scope>NUCLEOTIDE SEQUENCE [LARGE SCALE GENOMIC DNA]</scope>
    <source>
        <strain evidence="3">XHU 5031</strain>
    </source>
</reference>
<dbReference type="Proteomes" id="UP000664617">
    <property type="component" value="Unassembled WGS sequence"/>
</dbReference>
<proteinExistence type="predicted"/>
<evidence type="ECO:0000313" key="2">
    <source>
        <dbReference type="EMBL" id="MBO0609842.1"/>
    </source>
</evidence>
<keyword evidence="1" id="KW-0732">Signal</keyword>
<accession>A0ABS3ICR7</accession>
<keyword evidence="3" id="KW-1185">Reference proteome</keyword>
<evidence type="ECO:0000256" key="1">
    <source>
        <dbReference type="SAM" id="SignalP"/>
    </source>
</evidence>
<comment type="caution">
    <text evidence="2">The sequence shown here is derived from an EMBL/GenBank/DDBJ whole genome shotgun (WGS) entry which is preliminary data.</text>
</comment>
<gene>
    <name evidence="2" type="ORF">J0911_12480</name>
</gene>
<sequence>MRIKSSTRPAAGLAALALTSAAVVAVGGAAQAAPAAHRVASQTANPVEVTIEWGDARAFAGGISGVPGSGTDWFMPITANVYPASAEGTVRFVATATADGEVSDLGAQPVTDGRSVAPTWALPGGPVVDGTPRARTYTITAEFVPDDPATHQGAVPTRDSFLLFQLATDPRS</sequence>
<dbReference type="RefSeq" id="WP_207275794.1">
    <property type="nucleotide sequence ID" value="NZ_JAFMPK010000045.1"/>
</dbReference>